<name>A0A369J146_HYPMA</name>
<comment type="caution">
    <text evidence="1">The sequence shown here is derived from an EMBL/GenBank/DDBJ whole genome shotgun (WGS) entry which is preliminary data.</text>
</comment>
<organism evidence="1 2">
    <name type="scientific">Hypsizygus marmoreus</name>
    <name type="common">White beech mushroom</name>
    <name type="synonym">Agaricus marmoreus</name>
    <dbReference type="NCBI Taxonomy" id="39966"/>
    <lineage>
        <taxon>Eukaryota</taxon>
        <taxon>Fungi</taxon>
        <taxon>Dikarya</taxon>
        <taxon>Basidiomycota</taxon>
        <taxon>Agaricomycotina</taxon>
        <taxon>Agaricomycetes</taxon>
        <taxon>Agaricomycetidae</taxon>
        <taxon>Agaricales</taxon>
        <taxon>Tricholomatineae</taxon>
        <taxon>Lyophyllaceae</taxon>
        <taxon>Hypsizygus</taxon>
    </lineage>
</organism>
<protein>
    <submittedName>
        <fullName evidence="1">Uncharacterized protein</fullName>
    </submittedName>
</protein>
<gene>
    <name evidence="1" type="ORF">Hypma_003941</name>
</gene>
<dbReference type="AlphaFoldDB" id="A0A369J146"/>
<sequence>MKLVSSLGSKEWTGYRSEWRWRRRWRRRRWIERDRVAWRDKNRPTRVPSTPNIFHGRVWFYDGIIRILRSVDLSTSDFLLPFHLPSSPILHRHPTDIPFAPHEEATYTPATLLPDQDRPTMCRKDARS</sequence>
<dbReference type="EMBL" id="LUEZ02000143">
    <property type="protein sequence ID" value="RDB15721.1"/>
    <property type="molecule type" value="Genomic_DNA"/>
</dbReference>
<evidence type="ECO:0000313" key="1">
    <source>
        <dbReference type="EMBL" id="RDB15721.1"/>
    </source>
</evidence>
<accession>A0A369J146</accession>
<dbReference type="InParanoid" id="A0A369J146"/>
<evidence type="ECO:0000313" key="2">
    <source>
        <dbReference type="Proteomes" id="UP000076154"/>
    </source>
</evidence>
<dbReference type="Proteomes" id="UP000076154">
    <property type="component" value="Unassembled WGS sequence"/>
</dbReference>
<proteinExistence type="predicted"/>
<reference evidence="1" key="1">
    <citation type="submission" date="2018-04" db="EMBL/GenBank/DDBJ databases">
        <title>Whole genome sequencing of Hypsizygus marmoreus.</title>
        <authorList>
            <person name="Choi I.-G."/>
            <person name="Min B."/>
            <person name="Kim J.-G."/>
            <person name="Kim S."/>
            <person name="Oh Y.-L."/>
            <person name="Kong W.-S."/>
            <person name="Park H."/>
            <person name="Jeong J."/>
            <person name="Song E.-S."/>
        </authorList>
    </citation>
    <scope>NUCLEOTIDE SEQUENCE [LARGE SCALE GENOMIC DNA]</scope>
    <source>
        <strain evidence="1">51987-8</strain>
    </source>
</reference>
<keyword evidence="2" id="KW-1185">Reference proteome</keyword>